<dbReference type="RefSeq" id="WP_135840024.1">
    <property type="nucleotide sequence ID" value="NZ_SRRO01000001.1"/>
</dbReference>
<feature type="domain" description="Glycosyl transferase family 1" evidence="4">
    <location>
        <begin position="195"/>
        <end position="347"/>
    </location>
</feature>
<dbReference type="Proteomes" id="UP000297496">
    <property type="component" value="Unassembled WGS sequence"/>
</dbReference>
<evidence type="ECO:0000259" key="5">
    <source>
        <dbReference type="Pfam" id="PF13439"/>
    </source>
</evidence>
<sequence length="373" mass="40867">MSSSPLPACSIVFLTWRDQQHPDGGGSEVYVESVARELAARGHHVQVRCARHPGSAAREVVDGVEIVRRGGRLTVYVRSLGWALTAGRRTDVVVDVINGLPFMARLARRRGLVALVHHVHREQWHIIYPGWRGRLGWWIESRLTPAVYRDVVHVTVSDSSRRDLVALGVDPSLIHVAHNGLDPRPAAPASPSPHRISVLARLVPHKQIDHAFHVVRELQDDVPDIALDVIGDGWWRDELVEAARSAGVEGRVVFHGRVSAERRDELLASSAVMLLPSVKEGWGLAVMEAAAQGTPSIAYRSAGGVTESVVHHETGLLVDSLDDLVEATAMLLADDAGRQRMSACARRRAQQFTWPATASVVEQVISLVRDQSP</sequence>
<evidence type="ECO:0000259" key="4">
    <source>
        <dbReference type="Pfam" id="PF00534"/>
    </source>
</evidence>
<dbReference type="Pfam" id="PF00534">
    <property type="entry name" value="Glycos_transf_1"/>
    <property type="match status" value="1"/>
</dbReference>
<name>A0A4Z1CMQ9_9ACTN</name>
<evidence type="ECO:0000313" key="6">
    <source>
        <dbReference type="EMBL" id="TGN65529.1"/>
    </source>
</evidence>
<evidence type="ECO:0000256" key="3">
    <source>
        <dbReference type="ARBA" id="ARBA00022679"/>
    </source>
</evidence>
<proteinExistence type="inferred from homology"/>
<dbReference type="PANTHER" id="PTHR12526:SF640">
    <property type="entry name" value="COLANIC ACID BIOSYNTHESIS GLYCOSYLTRANSFERASE WCAL-RELATED"/>
    <property type="match status" value="1"/>
</dbReference>
<dbReference type="GO" id="GO:0016757">
    <property type="term" value="F:glycosyltransferase activity"/>
    <property type="evidence" value="ECO:0007669"/>
    <property type="project" value="UniProtKB-KW"/>
</dbReference>
<comment type="similarity">
    <text evidence="1">Belongs to the glycosyltransferase group 1 family. Glycosyltransferase 4 subfamily.</text>
</comment>
<evidence type="ECO:0000256" key="1">
    <source>
        <dbReference type="ARBA" id="ARBA00009481"/>
    </source>
</evidence>
<evidence type="ECO:0000256" key="2">
    <source>
        <dbReference type="ARBA" id="ARBA00022676"/>
    </source>
</evidence>
<keyword evidence="3 6" id="KW-0808">Transferase</keyword>
<dbReference type="InterPro" id="IPR028098">
    <property type="entry name" value="Glyco_trans_4-like_N"/>
</dbReference>
<dbReference type="EMBL" id="SRRO01000001">
    <property type="protein sequence ID" value="TGN65529.1"/>
    <property type="molecule type" value="Genomic_DNA"/>
</dbReference>
<dbReference type="OrthoDB" id="9806887at2"/>
<gene>
    <name evidence="6" type="ORF">EXE59_17375</name>
</gene>
<dbReference type="SUPFAM" id="SSF53756">
    <property type="entry name" value="UDP-Glycosyltransferase/glycogen phosphorylase"/>
    <property type="match status" value="1"/>
</dbReference>
<keyword evidence="2" id="KW-0328">Glycosyltransferase</keyword>
<dbReference type="InterPro" id="IPR001296">
    <property type="entry name" value="Glyco_trans_1"/>
</dbReference>
<dbReference type="Gene3D" id="3.40.50.2000">
    <property type="entry name" value="Glycogen Phosphorylase B"/>
    <property type="match status" value="2"/>
</dbReference>
<comment type="caution">
    <text evidence="6">The sequence shown here is derived from an EMBL/GenBank/DDBJ whole genome shotgun (WGS) entry which is preliminary data.</text>
</comment>
<dbReference type="AlphaFoldDB" id="A0A4Z1CMQ9"/>
<accession>A0A4Z1CMQ9</accession>
<keyword evidence="7" id="KW-1185">Reference proteome</keyword>
<dbReference type="Pfam" id="PF13439">
    <property type="entry name" value="Glyco_transf_4"/>
    <property type="match status" value="1"/>
</dbReference>
<dbReference type="CDD" id="cd03801">
    <property type="entry name" value="GT4_PimA-like"/>
    <property type="match status" value="1"/>
</dbReference>
<feature type="domain" description="Glycosyltransferase subfamily 4-like N-terminal" evidence="5">
    <location>
        <begin position="25"/>
        <end position="183"/>
    </location>
</feature>
<protein>
    <submittedName>
        <fullName evidence="6">Glycosyltransferase family 1 protein</fullName>
    </submittedName>
</protein>
<dbReference type="PANTHER" id="PTHR12526">
    <property type="entry name" value="GLYCOSYLTRANSFERASE"/>
    <property type="match status" value="1"/>
</dbReference>
<organism evidence="6 7">
    <name type="scientific">Nocardioides eburneiflavus</name>
    <dbReference type="NCBI Taxonomy" id="2518372"/>
    <lineage>
        <taxon>Bacteria</taxon>
        <taxon>Bacillati</taxon>
        <taxon>Actinomycetota</taxon>
        <taxon>Actinomycetes</taxon>
        <taxon>Propionibacteriales</taxon>
        <taxon>Nocardioidaceae</taxon>
        <taxon>Nocardioides</taxon>
    </lineage>
</organism>
<reference evidence="6 7" key="1">
    <citation type="submission" date="2019-04" db="EMBL/GenBank/DDBJ databases">
        <title>Three New Species of Nocardioides, Nocardioides euryhalodurans sp. nov., Nocardioides seonyuensis sp. nov. and Nocardioides eburneoflavus sp. nov. Isolated from Soil.</title>
        <authorList>
            <person name="Roh S.G."/>
            <person name="Lee C."/>
            <person name="Kim M.-K."/>
            <person name="Kim S.B."/>
        </authorList>
    </citation>
    <scope>NUCLEOTIDE SEQUENCE [LARGE SCALE GENOMIC DNA]</scope>
    <source>
        <strain evidence="6 7">MMS17-SY213</strain>
    </source>
</reference>
<evidence type="ECO:0000313" key="7">
    <source>
        <dbReference type="Proteomes" id="UP000297496"/>
    </source>
</evidence>